<dbReference type="Pfam" id="PF13432">
    <property type="entry name" value="TPR_16"/>
    <property type="match status" value="1"/>
</dbReference>
<sequence length="212" mass="24489">MISKRGIRLLFIPLLMVAAVEFSSAQERPDALKLYRDGSYDQAVEVCKQELEATPENMDSYSVLCWSLLRSGKYDEALEWARKGMQVSRYDARMVEVMGEGYYYKGNNLDALKWFEEYVTIAPTGMRIDSVYYLMGEIFIRMGEYNHADIALTTAVYHTDSVARWWARLGYAREMAEDYRYALAAYNKALDLNSRLSDAVRGKERVETKLRG</sequence>
<dbReference type="PROSITE" id="PS50005">
    <property type="entry name" value="TPR"/>
    <property type="match status" value="1"/>
</dbReference>
<gene>
    <name evidence="5" type="ordered locus">Spirs_1515</name>
</gene>
<reference evidence="5 6" key="1">
    <citation type="journal article" date="2010" name="Stand. Genomic Sci.">
        <title>Complete genome sequence of Spirochaeta smaragdinae type strain (SEBR 4228).</title>
        <authorList>
            <person name="Mavromatis K."/>
            <person name="Yasawong M."/>
            <person name="Chertkov O."/>
            <person name="Lapidus A."/>
            <person name="Lucas S."/>
            <person name="Nolan M."/>
            <person name="Del Rio T.G."/>
            <person name="Tice H."/>
            <person name="Cheng J.F."/>
            <person name="Pitluck S."/>
            <person name="Liolios K."/>
            <person name="Ivanova N."/>
            <person name="Tapia R."/>
            <person name="Han C."/>
            <person name="Bruce D."/>
            <person name="Goodwin L."/>
            <person name="Pati A."/>
            <person name="Chen A."/>
            <person name="Palaniappan K."/>
            <person name="Land M."/>
            <person name="Hauser L."/>
            <person name="Chang Y.J."/>
            <person name="Jeffries C.D."/>
            <person name="Detter J.C."/>
            <person name="Rohde M."/>
            <person name="Brambilla E."/>
            <person name="Spring S."/>
            <person name="Goker M."/>
            <person name="Sikorski J."/>
            <person name="Woyke T."/>
            <person name="Bristow J."/>
            <person name="Eisen J.A."/>
            <person name="Markowitz V."/>
            <person name="Hugenholtz P."/>
            <person name="Klenk H.P."/>
            <person name="Kyrpides N.C."/>
        </authorList>
    </citation>
    <scope>NUCLEOTIDE SEQUENCE [LARGE SCALE GENOMIC DNA]</scope>
    <source>
        <strain evidence="6">DSM 11293 / JCM 15392 / SEBR 4228</strain>
    </source>
</reference>
<protein>
    <submittedName>
        <fullName evidence="5">TPR repeat-containing protein</fullName>
    </submittedName>
</protein>
<keyword evidence="4" id="KW-0732">Signal</keyword>
<dbReference type="SMART" id="SM00028">
    <property type="entry name" value="TPR"/>
    <property type="match status" value="3"/>
</dbReference>
<evidence type="ECO:0000313" key="6">
    <source>
        <dbReference type="Proteomes" id="UP000002318"/>
    </source>
</evidence>
<dbReference type="InterPro" id="IPR019734">
    <property type="entry name" value="TPR_rpt"/>
</dbReference>
<feature type="chain" id="PRO_5003150733" evidence="4">
    <location>
        <begin position="26"/>
        <end position="212"/>
    </location>
</feature>
<feature type="repeat" description="TPR" evidence="3">
    <location>
        <begin position="163"/>
        <end position="196"/>
    </location>
</feature>
<organism evidence="5 6">
    <name type="scientific">Sediminispirochaeta smaragdinae (strain DSM 11293 / JCM 15392 / SEBR 4228)</name>
    <name type="common">Spirochaeta smaragdinae</name>
    <dbReference type="NCBI Taxonomy" id="573413"/>
    <lineage>
        <taxon>Bacteria</taxon>
        <taxon>Pseudomonadati</taxon>
        <taxon>Spirochaetota</taxon>
        <taxon>Spirochaetia</taxon>
        <taxon>Spirochaetales</taxon>
        <taxon>Spirochaetaceae</taxon>
        <taxon>Sediminispirochaeta</taxon>
    </lineage>
</organism>
<evidence type="ECO:0000256" key="2">
    <source>
        <dbReference type="ARBA" id="ARBA00022803"/>
    </source>
</evidence>
<name>E1R5M7_SEDSS</name>
<dbReference type="KEGG" id="ssm:Spirs_1515"/>
<dbReference type="InterPro" id="IPR051685">
    <property type="entry name" value="Ycf3/AcsC/BcsC/TPR_MFPF"/>
</dbReference>
<dbReference type="Gene3D" id="1.25.40.10">
    <property type="entry name" value="Tetratricopeptide repeat domain"/>
    <property type="match status" value="1"/>
</dbReference>
<dbReference type="Proteomes" id="UP000002318">
    <property type="component" value="Chromosome"/>
</dbReference>
<dbReference type="SUPFAM" id="SSF48452">
    <property type="entry name" value="TPR-like"/>
    <property type="match status" value="1"/>
</dbReference>
<dbReference type="OrthoDB" id="358925at2"/>
<keyword evidence="6" id="KW-1185">Reference proteome</keyword>
<evidence type="ECO:0000256" key="1">
    <source>
        <dbReference type="ARBA" id="ARBA00022737"/>
    </source>
</evidence>
<dbReference type="eggNOG" id="COG0457">
    <property type="taxonomic scope" value="Bacteria"/>
</dbReference>
<dbReference type="AlphaFoldDB" id="E1R5M7"/>
<keyword evidence="1" id="KW-0677">Repeat</keyword>
<proteinExistence type="predicted"/>
<dbReference type="STRING" id="573413.Spirs_1515"/>
<evidence type="ECO:0000313" key="5">
    <source>
        <dbReference type="EMBL" id="ADK80642.1"/>
    </source>
</evidence>
<feature type="signal peptide" evidence="4">
    <location>
        <begin position="1"/>
        <end position="25"/>
    </location>
</feature>
<dbReference type="HOGENOM" id="CLU_094983_0_0_12"/>
<dbReference type="EMBL" id="CP002116">
    <property type="protein sequence ID" value="ADK80642.1"/>
    <property type="molecule type" value="Genomic_DNA"/>
</dbReference>
<dbReference type="RefSeq" id="WP_013254106.1">
    <property type="nucleotide sequence ID" value="NC_014364.1"/>
</dbReference>
<keyword evidence="2 3" id="KW-0802">TPR repeat</keyword>
<evidence type="ECO:0000256" key="4">
    <source>
        <dbReference type="SAM" id="SignalP"/>
    </source>
</evidence>
<dbReference type="PANTHER" id="PTHR44943">
    <property type="entry name" value="CELLULOSE SYNTHASE OPERON PROTEIN C"/>
    <property type="match status" value="1"/>
</dbReference>
<accession>E1R5M7</accession>
<dbReference type="InterPro" id="IPR011990">
    <property type="entry name" value="TPR-like_helical_dom_sf"/>
</dbReference>
<evidence type="ECO:0000256" key="3">
    <source>
        <dbReference type="PROSITE-ProRule" id="PRU00339"/>
    </source>
</evidence>
<dbReference type="PANTHER" id="PTHR44943:SF8">
    <property type="entry name" value="TPR REPEAT-CONTAINING PROTEIN MJ0263"/>
    <property type="match status" value="1"/>
</dbReference>
<dbReference type="Pfam" id="PF13181">
    <property type="entry name" value="TPR_8"/>
    <property type="match status" value="1"/>
</dbReference>